<sequence length="139" mass="15685">MQTHAFILNLRSQAGFESDKEDKHVDINLSCNFIDILHLTFSCGAVPFFLALKGSNQLSLEAALSIAKFLGTPDEVFIELGNVRGYAIAVLPLAKGILVKHESHFLKDFWESIKFLTYAKIMESVSICFFPRQLFRDQT</sequence>
<proteinExistence type="predicted"/>
<keyword evidence="2" id="KW-1185">Reference proteome</keyword>
<dbReference type="STRING" id="13333.U5DAU8"/>
<protein>
    <submittedName>
        <fullName evidence="1">Uncharacterized protein</fullName>
    </submittedName>
</protein>
<dbReference type="eggNOG" id="KOG1184">
    <property type="taxonomic scope" value="Eukaryota"/>
</dbReference>
<dbReference type="AlphaFoldDB" id="U5DAU8"/>
<dbReference type="Proteomes" id="UP000017836">
    <property type="component" value="Unassembled WGS sequence"/>
</dbReference>
<gene>
    <name evidence="1" type="ORF">AMTR_s00062p00156060</name>
</gene>
<organism evidence="1 2">
    <name type="scientific">Amborella trichopoda</name>
    <dbReference type="NCBI Taxonomy" id="13333"/>
    <lineage>
        <taxon>Eukaryota</taxon>
        <taxon>Viridiplantae</taxon>
        <taxon>Streptophyta</taxon>
        <taxon>Embryophyta</taxon>
        <taxon>Tracheophyta</taxon>
        <taxon>Spermatophyta</taxon>
        <taxon>Magnoliopsida</taxon>
        <taxon>Amborellales</taxon>
        <taxon>Amborellaceae</taxon>
        <taxon>Amborella</taxon>
    </lineage>
</organism>
<reference evidence="2" key="1">
    <citation type="journal article" date="2013" name="Science">
        <title>The Amborella genome and the evolution of flowering plants.</title>
        <authorList>
            <consortium name="Amborella Genome Project"/>
        </authorList>
    </citation>
    <scope>NUCLEOTIDE SEQUENCE [LARGE SCALE GENOMIC DNA]</scope>
</reference>
<name>U5DAU8_AMBTC</name>
<dbReference type="Gramene" id="ERN19644">
    <property type="protein sequence ID" value="ERN19644"/>
    <property type="gene ID" value="AMTR_s00062p00156060"/>
</dbReference>
<evidence type="ECO:0000313" key="2">
    <source>
        <dbReference type="Proteomes" id="UP000017836"/>
    </source>
</evidence>
<accession>U5DAU8</accession>
<evidence type="ECO:0000313" key="1">
    <source>
        <dbReference type="EMBL" id="ERN19644.1"/>
    </source>
</evidence>
<dbReference type="HOGENOM" id="CLU_1847807_0_0_1"/>
<dbReference type="EMBL" id="KI392068">
    <property type="protein sequence ID" value="ERN19644.1"/>
    <property type="molecule type" value="Genomic_DNA"/>
</dbReference>